<protein>
    <submittedName>
        <fullName evidence="2">Uncharacterized protein</fullName>
    </submittedName>
</protein>
<dbReference type="RefSeq" id="WP_008062779.1">
    <property type="nucleotide sequence ID" value="NZ_AFHG01000052.1"/>
</dbReference>
<gene>
    <name evidence="2" type="ORF">METUNv1_02810</name>
</gene>
<organism evidence="2 3">
    <name type="scientific">Methyloversatilis universalis (strain ATCC BAA-1314 / DSM 25237 / JCM 13912 / CCUG 52030 / FAM5)</name>
    <dbReference type="NCBI Taxonomy" id="1000565"/>
    <lineage>
        <taxon>Bacteria</taxon>
        <taxon>Pseudomonadati</taxon>
        <taxon>Pseudomonadota</taxon>
        <taxon>Betaproteobacteria</taxon>
        <taxon>Nitrosomonadales</taxon>
        <taxon>Sterolibacteriaceae</taxon>
        <taxon>Methyloversatilis</taxon>
    </lineage>
</organism>
<dbReference type="eggNOG" id="ENOG50347MN">
    <property type="taxonomic scope" value="Bacteria"/>
</dbReference>
<name>F5RET5_METUF</name>
<dbReference type="EMBL" id="AFHG01000052">
    <property type="protein sequence ID" value="EGK71416.1"/>
    <property type="molecule type" value="Genomic_DNA"/>
</dbReference>
<feature type="chain" id="PRO_5003325893" evidence="1">
    <location>
        <begin position="42"/>
        <end position="446"/>
    </location>
</feature>
<keyword evidence="1" id="KW-0732">Signal</keyword>
<dbReference type="OrthoDB" id="8538711at2"/>
<evidence type="ECO:0000256" key="1">
    <source>
        <dbReference type="SAM" id="SignalP"/>
    </source>
</evidence>
<evidence type="ECO:0000313" key="3">
    <source>
        <dbReference type="Proteomes" id="UP000005019"/>
    </source>
</evidence>
<keyword evidence="3" id="KW-1185">Reference proteome</keyword>
<accession>F5RET5</accession>
<feature type="signal peptide" evidence="1">
    <location>
        <begin position="1"/>
        <end position="41"/>
    </location>
</feature>
<sequence>MQPPPIERPSSVRIARAQRPHLRGRLLTLLASGLLSGAAAAAPPATVSDAASAALPDPAAGLQDSRLHALDTMAPRGRWAARLEMRSNGYDLWFDDRGRMRGLGGEFDRVDLNAGIFPALALLGPGATLGTTRLRSRVNIDFTALTMGYGISDDLTVGFILPYSHIHTGVGFAMSGGNVGFNPAFNAGLPIGPGNFPFAPVGGPVAPMGSAGVQRLLTDPAFGYRYKPVGSVATSGIGDPTFGFLWRLYKGTHDSAVLGLGVHAGWARDDDPDDLFDVQASDGSTDLEARLEYFRALGAGWDLRLFARHREQTADRVTRRIPRPGEILAPFSTRERVERDLGDYREYDIELGHSIGAWRGSLTWHLYEKSGDHYRSSRGTDVSALEANTHIRADQWRAGLSWSGVGAFLRGALPLPVVVKLEMQDTYGGRNFPKVRDVYVQVTSFF</sequence>
<dbReference type="STRING" id="1000565.METUNv1_02810"/>
<comment type="caution">
    <text evidence="2">The sequence shown here is derived from an EMBL/GenBank/DDBJ whole genome shotgun (WGS) entry which is preliminary data.</text>
</comment>
<evidence type="ECO:0000313" key="2">
    <source>
        <dbReference type="EMBL" id="EGK71416.1"/>
    </source>
</evidence>
<proteinExistence type="predicted"/>
<dbReference type="Proteomes" id="UP000005019">
    <property type="component" value="Unassembled WGS sequence"/>
</dbReference>
<reference evidence="2 3" key="1">
    <citation type="journal article" date="2011" name="J. Bacteriol.">
        <title>Genome sequence of Methyloversatilis universalis FAM5T, a methylotrophic representative of the order Rhodocyclales.</title>
        <authorList>
            <person name="Kittichotirat W."/>
            <person name="Good N.M."/>
            <person name="Hall R."/>
            <person name="Bringel F."/>
            <person name="Lajus A."/>
            <person name="Medigue C."/>
            <person name="Smalley N.E."/>
            <person name="Beck D."/>
            <person name="Bumgarner R."/>
            <person name="Vuilleumier S."/>
            <person name="Kalyuzhnaya M.G."/>
        </authorList>
    </citation>
    <scope>NUCLEOTIDE SEQUENCE [LARGE SCALE GENOMIC DNA]</scope>
    <source>
        <strain evidence="3">ATCC BAA-1314 / JCM 13912 / FAM5</strain>
    </source>
</reference>
<dbReference type="AlphaFoldDB" id="F5RET5"/>